<evidence type="ECO:0000313" key="1">
    <source>
        <dbReference type="EMBL" id="JAD62868.1"/>
    </source>
</evidence>
<protein>
    <submittedName>
        <fullName evidence="1">Uncharacterized protein</fullName>
    </submittedName>
</protein>
<organism evidence="1">
    <name type="scientific">Arundo donax</name>
    <name type="common">Giant reed</name>
    <name type="synonym">Donax arundinaceus</name>
    <dbReference type="NCBI Taxonomy" id="35708"/>
    <lineage>
        <taxon>Eukaryota</taxon>
        <taxon>Viridiplantae</taxon>
        <taxon>Streptophyta</taxon>
        <taxon>Embryophyta</taxon>
        <taxon>Tracheophyta</taxon>
        <taxon>Spermatophyta</taxon>
        <taxon>Magnoliopsida</taxon>
        <taxon>Liliopsida</taxon>
        <taxon>Poales</taxon>
        <taxon>Poaceae</taxon>
        <taxon>PACMAD clade</taxon>
        <taxon>Arundinoideae</taxon>
        <taxon>Arundineae</taxon>
        <taxon>Arundo</taxon>
    </lineage>
</organism>
<reference evidence="1" key="1">
    <citation type="submission" date="2014-09" db="EMBL/GenBank/DDBJ databases">
        <authorList>
            <person name="Magalhaes I.L.F."/>
            <person name="Oliveira U."/>
            <person name="Santos F.R."/>
            <person name="Vidigal T.H.D.A."/>
            <person name="Brescovit A.D."/>
            <person name="Santos A.J."/>
        </authorList>
    </citation>
    <scope>NUCLEOTIDE SEQUENCE</scope>
    <source>
        <tissue evidence="1">Shoot tissue taken approximately 20 cm above the soil surface</tissue>
    </source>
</reference>
<proteinExistence type="predicted"/>
<sequence length="25" mass="2949">MGVDSDEVTRRRWIKADPVVVAHRR</sequence>
<dbReference type="AlphaFoldDB" id="A0A0A9BL18"/>
<accession>A0A0A9BL18</accession>
<dbReference type="EMBL" id="GBRH01235027">
    <property type="protein sequence ID" value="JAD62868.1"/>
    <property type="molecule type" value="Transcribed_RNA"/>
</dbReference>
<reference evidence="1" key="2">
    <citation type="journal article" date="2015" name="Data Brief">
        <title>Shoot transcriptome of the giant reed, Arundo donax.</title>
        <authorList>
            <person name="Barrero R.A."/>
            <person name="Guerrero F.D."/>
            <person name="Moolhuijzen P."/>
            <person name="Goolsby J.A."/>
            <person name="Tidwell J."/>
            <person name="Bellgard S.E."/>
            <person name="Bellgard M.I."/>
        </authorList>
    </citation>
    <scope>NUCLEOTIDE SEQUENCE</scope>
    <source>
        <tissue evidence="1">Shoot tissue taken approximately 20 cm above the soil surface</tissue>
    </source>
</reference>
<name>A0A0A9BL18_ARUDO</name>